<comment type="caution">
    <text evidence="3">The sequence shown here is derived from an EMBL/GenBank/DDBJ whole genome shotgun (WGS) entry which is preliminary data.</text>
</comment>
<dbReference type="PANTHER" id="PTHR30537:SF72">
    <property type="entry name" value="LYSR FAMILY TRANSCRIPTIONAL REGULATOR"/>
    <property type="match status" value="1"/>
</dbReference>
<proteinExistence type="inferred from homology"/>
<dbReference type="SUPFAM" id="SSF53850">
    <property type="entry name" value="Periplasmic binding protein-like II"/>
    <property type="match status" value="1"/>
</dbReference>
<evidence type="ECO:0000313" key="4">
    <source>
        <dbReference type="Proteomes" id="UP001589891"/>
    </source>
</evidence>
<sequence length="224" mass="24994">MRYVGRLGLHVAHANLIILPRIQELHRRYPQIELVISSKDRLVDLLGKGIDRVVRAGQPRDFSMVARRLVLMPEVVCASPDYLDRHGRPRHPEELAGHQAVGFFPSNHDTLPIQLPDRRRDDGVRGGQLDLAQRRGVLQHLRIERLRLDPGATLAGGGASARRQARRSTDGMAQSRLAGLGTLSLSPAIVATVFVEWLSALYAERFGQDQAPRLIRRRQGTSPP</sequence>
<keyword evidence="4" id="KW-1185">Reference proteome</keyword>
<dbReference type="PANTHER" id="PTHR30537">
    <property type="entry name" value="HTH-TYPE TRANSCRIPTIONAL REGULATOR"/>
    <property type="match status" value="1"/>
</dbReference>
<comment type="similarity">
    <text evidence="1">Belongs to the LysR transcriptional regulatory family.</text>
</comment>
<name>A0ABV6SKP1_AZOPA</name>
<evidence type="ECO:0000256" key="1">
    <source>
        <dbReference type="ARBA" id="ARBA00009437"/>
    </source>
</evidence>
<gene>
    <name evidence="3" type="ORF">ACFFGX_11205</name>
</gene>
<dbReference type="Gene3D" id="3.40.190.290">
    <property type="match status" value="1"/>
</dbReference>
<evidence type="ECO:0000259" key="2">
    <source>
        <dbReference type="Pfam" id="PF03466"/>
    </source>
</evidence>
<dbReference type="EMBL" id="JBHLSS010000068">
    <property type="protein sequence ID" value="MFC0710102.1"/>
    <property type="molecule type" value="Genomic_DNA"/>
</dbReference>
<dbReference type="Proteomes" id="UP001589891">
    <property type="component" value="Unassembled WGS sequence"/>
</dbReference>
<dbReference type="RefSeq" id="WP_376945749.1">
    <property type="nucleotide sequence ID" value="NZ_CP171449.1"/>
</dbReference>
<dbReference type="Pfam" id="PF03466">
    <property type="entry name" value="LysR_substrate"/>
    <property type="match status" value="1"/>
</dbReference>
<organism evidence="3 4">
    <name type="scientific">Azorhizophilus paspali</name>
    <name type="common">Azotobacter paspali</name>
    <dbReference type="NCBI Taxonomy" id="69963"/>
    <lineage>
        <taxon>Bacteria</taxon>
        <taxon>Pseudomonadati</taxon>
        <taxon>Pseudomonadota</taxon>
        <taxon>Gammaproteobacteria</taxon>
        <taxon>Pseudomonadales</taxon>
        <taxon>Pseudomonadaceae</taxon>
        <taxon>Azorhizophilus</taxon>
    </lineage>
</organism>
<dbReference type="InterPro" id="IPR005119">
    <property type="entry name" value="LysR_subst-bd"/>
</dbReference>
<reference evidence="3 4" key="1">
    <citation type="submission" date="2024-09" db="EMBL/GenBank/DDBJ databases">
        <authorList>
            <person name="Sun Q."/>
            <person name="Mori K."/>
        </authorList>
    </citation>
    <scope>NUCLEOTIDE SEQUENCE [LARGE SCALE GENOMIC DNA]</scope>
    <source>
        <strain evidence="3 4">NCAIM B.01794</strain>
    </source>
</reference>
<feature type="domain" description="LysR substrate-binding" evidence="2">
    <location>
        <begin position="6"/>
        <end position="106"/>
    </location>
</feature>
<protein>
    <submittedName>
        <fullName evidence="3">LysR substrate-binding domain-containing protein</fullName>
    </submittedName>
</protein>
<accession>A0ABV6SKP1</accession>
<evidence type="ECO:0000313" key="3">
    <source>
        <dbReference type="EMBL" id="MFC0710102.1"/>
    </source>
</evidence>
<dbReference type="InterPro" id="IPR058163">
    <property type="entry name" value="LysR-type_TF_proteobact-type"/>
</dbReference>